<dbReference type="Proteomes" id="UP001596111">
    <property type="component" value="Unassembled WGS sequence"/>
</dbReference>
<evidence type="ECO:0008006" key="3">
    <source>
        <dbReference type="Google" id="ProtNLM"/>
    </source>
</evidence>
<sequence>MPFDEEELQRAGELRRAANLDVRARGLMIGETHVNPHPRGLLCNLIQDGVVDNLFLEDVEFVPAELGFDFPGGQTLGRWLRDRAAGSEDISQIPAWQEFRAQSSLMWPGDKTNPVKTARLMEFAVRRGVNIFLVDCNTRVSAGKGKMTGPAETSAEGLALRDTHMLQQIRAVVPNGTLARSVLLTGSYHIRSGRLGSLNMGSVIPFDAKNP</sequence>
<comment type="caution">
    <text evidence="1">The sequence shown here is derived from an EMBL/GenBank/DDBJ whole genome shotgun (WGS) entry which is preliminary data.</text>
</comment>
<name>A0ABW0SSU5_9GAMM</name>
<protein>
    <recommendedName>
        <fullName evidence="3">Haem-binding uptake Tiki superfamily ChaN domain-containing protein</fullName>
    </recommendedName>
</protein>
<evidence type="ECO:0000313" key="1">
    <source>
        <dbReference type="EMBL" id="MFC5580066.1"/>
    </source>
</evidence>
<accession>A0ABW0SSU5</accession>
<keyword evidence="2" id="KW-1185">Reference proteome</keyword>
<dbReference type="RefSeq" id="WP_377324219.1">
    <property type="nucleotide sequence ID" value="NZ_JBHSNG010000002.1"/>
</dbReference>
<organism evidence="1 2">
    <name type="scientific">Rhodanobacter terrae</name>
    <dbReference type="NCBI Taxonomy" id="418647"/>
    <lineage>
        <taxon>Bacteria</taxon>
        <taxon>Pseudomonadati</taxon>
        <taxon>Pseudomonadota</taxon>
        <taxon>Gammaproteobacteria</taxon>
        <taxon>Lysobacterales</taxon>
        <taxon>Rhodanobacteraceae</taxon>
        <taxon>Rhodanobacter</taxon>
    </lineage>
</organism>
<reference evidence="2" key="1">
    <citation type="journal article" date="2019" name="Int. J. Syst. Evol. Microbiol.">
        <title>The Global Catalogue of Microorganisms (GCM) 10K type strain sequencing project: providing services to taxonomists for standard genome sequencing and annotation.</title>
        <authorList>
            <consortium name="The Broad Institute Genomics Platform"/>
            <consortium name="The Broad Institute Genome Sequencing Center for Infectious Disease"/>
            <person name="Wu L."/>
            <person name="Ma J."/>
        </authorList>
    </citation>
    <scope>NUCLEOTIDE SEQUENCE [LARGE SCALE GENOMIC DNA]</scope>
    <source>
        <strain evidence="2">CGMCC 1.13587</strain>
    </source>
</reference>
<dbReference type="EMBL" id="JBHSNG010000002">
    <property type="protein sequence ID" value="MFC5580066.1"/>
    <property type="molecule type" value="Genomic_DNA"/>
</dbReference>
<evidence type="ECO:0000313" key="2">
    <source>
        <dbReference type="Proteomes" id="UP001596111"/>
    </source>
</evidence>
<gene>
    <name evidence="1" type="ORF">ACFPPB_02885</name>
</gene>
<proteinExistence type="predicted"/>